<proteinExistence type="predicted"/>
<dbReference type="InterPro" id="IPR012338">
    <property type="entry name" value="Beta-lactam/transpept-like"/>
</dbReference>
<comment type="caution">
    <text evidence="4">The sequence shown here is derived from an EMBL/GenBank/DDBJ whole genome shotgun (WGS) entry which is preliminary data.</text>
</comment>
<dbReference type="EMBL" id="JBHTCF010000008">
    <property type="protein sequence ID" value="MFC7306492.1"/>
    <property type="molecule type" value="Genomic_DNA"/>
</dbReference>
<protein>
    <submittedName>
        <fullName evidence="4">Serine hydrolase</fullName>
    </submittedName>
</protein>
<evidence type="ECO:0000256" key="2">
    <source>
        <dbReference type="SAM" id="SignalP"/>
    </source>
</evidence>
<dbReference type="PANTHER" id="PTHR35333:SF3">
    <property type="entry name" value="BETA-LACTAMASE-TYPE TRANSPEPTIDASE FOLD CONTAINING PROTEIN"/>
    <property type="match status" value="1"/>
</dbReference>
<keyword evidence="4" id="KW-0378">Hydrolase</keyword>
<dbReference type="PANTHER" id="PTHR35333">
    <property type="entry name" value="BETA-LACTAMASE"/>
    <property type="match status" value="1"/>
</dbReference>
<name>A0ABW2JL63_9ACTN</name>
<evidence type="ECO:0000313" key="5">
    <source>
        <dbReference type="Proteomes" id="UP001596523"/>
    </source>
</evidence>
<dbReference type="RefSeq" id="WP_381831855.1">
    <property type="nucleotide sequence ID" value="NZ_JBHTCF010000008.1"/>
</dbReference>
<reference evidence="5" key="1">
    <citation type="journal article" date="2019" name="Int. J. Syst. Evol. Microbiol.">
        <title>The Global Catalogue of Microorganisms (GCM) 10K type strain sequencing project: providing services to taxonomists for standard genome sequencing and annotation.</title>
        <authorList>
            <consortium name="The Broad Institute Genomics Platform"/>
            <consortium name="The Broad Institute Genome Sequencing Center for Infectious Disease"/>
            <person name="Wu L."/>
            <person name="Ma J."/>
        </authorList>
    </citation>
    <scope>NUCLEOTIDE SEQUENCE [LARGE SCALE GENOMIC DNA]</scope>
    <source>
        <strain evidence="5">SYNS20</strain>
    </source>
</reference>
<evidence type="ECO:0000259" key="3">
    <source>
        <dbReference type="Pfam" id="PF13354"/>
    </source>
</evidence>
<dbReference type="Proteomes" id="UP001596523">
    <property type="component" value="Unassembled WGS sequence"/>
</dbReference>
<dbReference type="SUPFAM" id="SSF56601">
    <property type="entry name" value="beta-lactamase/transpeptidase-like"/>
    <property type="match status" value="1"/>
</dbReference>
<evidence type="ECO:0000256" key="1">
    <source>
        <dbReference type="SAM" id="MobiDB-lite"/>
    </source>
</evidence>
<dbReference type="InterPro" id="IPR045155">
    <property type="entry name" value="Beta-lactam_cat"/>
</dbReference>
<feature type="domain" description="Beta-lactamase class A catalytic" evidence="3">
    <location>
        <begin position="124"/>
        <end position="254"/>
    </location>
</feature>
<organism evidence="4 5">
    <name type="scientific">Streptomyces monticola</name>
    <dbReference type="NCBI Taxonomy" id="2666263"/>
    <lineage>
        <taxon>Bacteria</taxon>
        <taxon>Bacillati</taxon>
        <taxon>Actinomycetota</taxon>
        <taxon>Actinomycetes</taxon>
        <taxon>Kitasatosporales</taxon>
        <taxon>Streptomycetaceae</taxon>
        <taxon>Streptomyces</taxon>
    </lineage>
</organism>
<sequence>MAPHTRRTALVAAVAASTLLVPISAAAAVSDDRSGRRAATCRSARDPELAARMSKDLRAALSSRRGTVSLAVHDDNSDLWCALDGARRYDSASVAKVLIMETVLRRAQELRRHLTRFEARNVRPMITSSDNGAALRLWQDLGHQRLQSYLRKAGARSTTPGPYGLWGLTRTTAADQMRLLGVLSKAPSILRERARGLKLMSQVRPGQRWGVPAGRPRGVVAHLKNGWLPRATHGWRVHSVGVFTGAGRNYRIVALSHDNPTMAYGVRTIERIAHAVHRGLNKGRAAGTDYTPESEISEQSDGSVPEGLPDDFELPEEPSHDDGA</sequence>
<gene>
    <name evidence="4" type="ORF">ACFQVC_19980</name>
</gene>
<dbReference type="GO" id="GO:0016787">
    <property type="term" value="F:hydrolase activity"/>
    <property type="evidence" value="ECO:0007669"/>
    <property type="project" value="UniProtKB-KW"/>
</dbReference>
<keyword evidence="2" id="KW-0732">Signal</keyword>
<dbReference type="Pfam" id="PF13354">
    <property type="entry name" value="Beta-lactamase2"/>
    <property type="match status" value="1"/>
</dbReference>
<feature type="chain" id="PRO_5045732402" evidence="2">
    <location>
        <begin position="28"/>
        <end position="324"/>
    </location>
</feature>
<accession>A0ABW2JL63</accession>
<dbReference type="Gene3D" id="3.40.710.10">
    <property type="entry name" value="DD-peptidase/beta-lactamase superfamily"/>
    <property type="match status" value="1"/>
</dbReference>
<evidence type="ECO:0000313" key="4">
    <source>
        <dbReference type="EMBL" id="MFC7306492.1"/>
    </source>
</evidence>
<feature type="region of interest" description="Disordered" evidence="1">
    <location>
        <begin position="283"/>
        <end position="324"/>
    </location>
</feature>
<feature type="signal peptide" evidence="2">
    <location>
        <begin position="1"/>
        <end position="27"/>
    </location>
</feature>
<dbReference type="InterPro" id="IPR000871">
    <property type="entry name" value="Beta-lactam_class-A"/>
</dbReference>
<keyword evidence="5" id="KW-1185">Reference proteome</keyword>